<comment type="caution">
    <text evidence="1">The sequence shown here is derived from an EMBL/GenBank/DDBJ whole genome shotgun (WGS) entry which is preliminary data.</text>
</comment>
<dbReference type="EMBL" id="SACO01000026">
    <property type="protein sequence ID" value="RVU02196.1"/>
    <property type="molecule type" value="Genomic_DNA"/>
</dbReference>
<protein>
    <submittedName>
        <fullName evidence="1">Uncharacterized protein</fullName>
    </submittedName>
</protein>
<name>A0A437MX52_9SPHN</name>
<evidence type="ECO:0000313" key="1">
    <source>
        <dbReference type="EMBL" id="RVU02196.1"/>
    </source>
</evidence>
<organism evidence="1 2">
    <name type="scientific">Novosphingobium umbonatum</name>
    <dbReference type="NCBI Taxonomy" id="1908524"/>
    <lineage>
        <taxon>Bacteria</taxon>
        <taxon>Pseudomonadati</taxon>
        <taxon>Pseudomonadota</taxon>
        <taxon>Alphaproteobacteria</taxon>
        <taxon>Sphingomonadales</taxon>
        <taxon>Sphingomonadaceae</taxon>
        <taxon>Novosphingobium</taxon>
    </lineage>
</organism>
<dbReference type="OrthoDB" id="9983385at2"/>
<sequence length="97" mass="10999">MGGKYLEIEGMTLHFSSMDDLQVAIDEKCFQLVKIETERLAHASDDIAVWREIAAHAAILNNLCRLMESWIDEQTTQRNKEIEILRADIARLGIAGL</sequence>
<proteinExistence type="predicted"/>
<dbReference type="AlphaFoldDB" id="A0A437MX52"/>
<accession>A0A437MX52</accession>
<dbReference type="Proteomes" id="UP000282837">
    <property type="component" value="Unassembled WGS sequence"/>
</dbReference>
<keyword evidence="2" id="KW-1185">Reference proteome</keyword>
<dbReference type="RefSeq" id="WP_127712044.1">
    <property type="nucleotide sequence ID" value="NZ_SACO01000026.1"/>
</dbReference>
<gene>
    <name evidence="1" type="ORF">EOE18_17830</name>
</gene>
<evidence type="ECO:0000313" key="2">
    <source>
        <dbReference type="Proteomes" id="UP000282837"/>
    </source>
</evidence>
<reference evidence="1 2" key="1">
    <citation type="submission" date="2019-01" db="EMBL/GenBank/DDBJ databases">
        <authorList>
            <person name="Chen W.-M."/>
        </authorList>
    </citation>
    <scope>NUCLEOTIDE SEQUENCE [LARGE SCALE GENOMIC DNA]</scope>
    <source>
        <strain evidence="1 2">FSY-9</strain>
    </source>
</reference>